<evidence type="ECO:0000259" key="3">
    <source>
        <dbReference type="Pfam" id="PF16344"/>
    </source>
</evidence>
<dbReference type="RefSeq" id="WP_234133701.1">
    <property type="nucleotide sequence ID" value="NZ_JARZAK010000011.1"/>
</dbReference>
<feature type="transmembrane region" description="Helical" evidence="1">
    <location>
        <begin position="87"/>
        <end position="108"/>
    </location>
</feature>
<dbReference type="PANTHER" id="PTHR30273:SF2">
    <property type="entry name" value="PROTEIN FECR"/>
    <property type="match status" value="1"/>
</dbReference>
<evidence type="ECO:0000259" key="2">
    <source>
        <dbReference type="Pfam" id="PF04773"/>
    </source>
</evidence>
<sequence length="333" mass="38130">MEQNLIEFDELMIDYLTGSLSEENTGKFYTLLQSDMLYQRRYDELAKLHAQSFISKFEKEKKDNYAELTKSLNFNTPHKKRLVIPVFYARIAAVIALVITTSIGIYLYNDEPQIQSNTLCEIEVPLGSQTKMTLPDGSVVCLNAGSILKYSPDLINHSKREVYLIGEGYFKIEKNPEKPFIVHAEDINIEVLGTIFNVRAYHNSSEIEVNLIEGKVDVSASTTQESRILSPNERMTYNKESETIKIDKVDALRSAQWTVGRLSFVNASLIDIIKDIERKYNVRIVIQSKFMQDEIFSGSISTKLSIDEVLDYIDVDDKYDWKRSGDTITITDK</sequence>
<keyword evidence="5" id="KW-1185">Reference proteome</keyword>
<dbReference type="Pfam" id="PF04773">
    <property type="entry name" value="FecR"/>
    <property type="match status" value="1"/>
</dbReference>
<dbReference type="Gene3D" id="3.55.50.30">
    <property type="match status" value="1"/>
</dbReference>
<organism evidence="4 5">
    <name type="scientific">Bacteroides vicugnae</name>
    <dbReference type="NCBI Taxonomy" id="3037989"/>
    <lineage>
        <taxon>Bacteria</taxon>
        <taxon>Pseudomonadati</taxon>
        <taxon>Bacteroidota</taxon>
        <taxon>Bacteroidia</taxon>
        <taxon>Bacteroidales</taxon>
        <taxon>Bacteroidaceae</taxon>
        <taxon>Bacteroides</taxon>
    </lineage>
</organism>
<dbReference type="InterPro" id="IPR032508">
    <property type="entry name" value="FecR_C"/>
</dbReference>
<dbReference type="Pfam" id="PF16344">
    <property type="entry name" value="FecR_C"/>
    <property type="match status" value="1"/>
</dbReference>
<dbReference type="InterPro" id="IPR012373">
    <property type="entry name" value="Ferrdict_sens_TM"/>
</dbReference>
<evidence type="ECO:0000313" key="4">
    <source>
        <dbReference type="EMBL" id="MDY7259287.1"/>
    </source>
</evidence>
<dbReference type="InterPro" id="IPR006860">
    <property type="entry name" value="FecR"/>
</dbReference>
<keyword evidence="1" id="KW-0472">Membrane</keyword>
<reference evidence="4 5" key="1">
    <citation type="submission" date="2023-04" db="EMBL/GenBank/DDBJ databases">
        <title>Bacteroides pacosi sp. nov., isolated from the fecal material of an alpaca.</title>
        <authorList>
            <person name="Miller S."/>
            <person name="Hendry M."/>
            <person name="King J."/>
            <person name="Sankaranarayanan K."/>
            <person name="Lawson P.A."/>
        </authorList>
    </citation>
    <scope>NUCLEOTIDE SEQUENCE [LARGE SCALE GENOMIC DNA]</scope>
    <source>
        <strain evidence="4 5">A2-P53</strain>
    </source>
</reference>
<feature type="domain" description="Protein FecR C-terminal" evidence="3">
    <location>
        <begin position="261"/>
        <end position="330"/>
    </location>
</feature>
<protein>
    <submittedName>
        <fullName evidence="4">FecR domain-containing protein</fullName>
    </submittedName>
</protein>
<proteinExistence type="predicted"/>
<keyword evidence="1" id="KW-0812">Transmembrane</keyword>
<feature type="domain" description="FecR protein" evidence="2">
    <location>
        <begin position="122"/>
        <end position="216"/>
    </location>
</feature>
<dbReference type="PANTHER" id="PTHR30273">
    <property type="entry name" value="PERIPLASMIC SIGNAL SENSOR AND SIGMA FACTOR ACTIVATOR FECR-RELATED"/>
    <property type="match status" value="1"/>
</dbReference>
<evidence type="ECO:0000256" key="1">
    <source>
        <dbReference type="SAM" id="Phobius"/>
    </source>
</evidence>
<dbReference type="PIRSF" id="PIRSF018266">
    <property type="entry name" value="FecR"/>
    <property type="match status" value="1"/>
</dbReference>
<dbReference type="Gene3D" id="2.60.120.1440">
    <property type="match status" value="1"/>
</dbReference>
<gene>
    <name evidence="4" type="ORF">QHG74_16375</name>
</gene>
<dbReference type="EMBL" id="JARZAK010000011">
    <property type="protein sequence ID" value="MDY7259287.1"/>
    <property type="molecule type" value="Genomic_DNA"/>
</dbReference>
<evidence type="ECO:0000313" key="5">
    <source>
        <dbReference type="Proteomes" id="UP001292913"/>
    </source>
</evidence>
<dbReference type="Proteomes" id="UP001292913">
    <property type="component" value="Unassembled WGS sequence"/>
</dbReference>
<keyword evidence="1" id="KW-1133">Transmembrane helix</keyword>
<name>A0ABU5HSX1_9BACE</name>
<accession>A0ABU5HSX1</accession>
<comment type="caution">
    <text evidence="4">The sequence shown here is derived from an EMBL/GenBank/DDBJ whole genome shotgun (WGS) entry which is preliminary data.</text>
</comment>